<keyword evidence="7 13" id="KW-0812">Transmembrane</keyword>
<reference evidence="15" key="1">
    <citation type="submission" date="2021-01" db="EMBL/GenBank/DDBJ databases">
        <authorList>
            <person name="Corre E."/>
            <person name="Pelletier E."/>
            <person name="Niang G."/>
            <person name="Scheremetjew M."/>
            <person name="Finn R."/>
            <person name="Kale V."/>
            <person name="Holt S."/>
            <person name="Cochrane G."/>
            <person name="Meng A."/>
            <person name="Brown T."/>
            <person name="Cohen L."/>
        </authorList>
    </citation>
    <scope>NUCLEOTIDE SEQUENCE</scope>
    <source>
        <strain evidence="15">CCMP2084</strain>
    </source>
</reference>
<dbReference type="GO" id="GO:0005789">
    <property type="term" value="C:endoplasmic reticulum membrane"/>
    <property type="evidence" value="ECO:0007669"/>
    <property type="project" value="UniProtKB-SubCell"/>
</dbReference>
<evidence type="ECO:0000256" key="5">
    <source>
        <dbReference type="ARBA" id="ARBA00022676"/>
    </source>
</evidence>
<feature type="domain" description="Glycosyltransferase 2-like" evidence="14">
    <location>
        <begin position="126"/>
        <end position="209"/>
    </location>
</feature>
<dbReference type="PANTHER" id="PTHR10859:SF91">
    <property type="entry name" value="DOLICHYL-PHOSPHATE BETA-GLUCOSYLTRANSFERASE"/>
    <property type="match status" value="1"/>
</dbReference>
<evidence type="ECO:0000256" key="8">
    <source>
        <dbReference type="ARBA" id="ARBA00022824"/>
    </source>
</evidence>
<evidence type="ECO:0000256" key="11">
    <source>
        <dbReference type="ARBA" id="ARBA00023136"/>
    </source>
</evidence>
<keyword evidence="5" id="KW-0328">Glycosyltransferase</keyword>
<dbReference type="InterPro" id="IPR001173">
    <property type="entry name" value="Glyco_trans_2-like"/>
</dbReference>
<keyword evidence="11 13" id="KW-0472">Membrane</keyword>
<keyword evidence="8" id="KW-0256">Endoplasmic reticulum</keyword>
<dbReference type="Pfam" id="PF00535">
    <property type="entry name" value="Glycos_transf_2"/>
    <property type="match status" value="1"/>
</dbReference>
<dbReference type="GO" id="GO:0004581">
    <property type="term" value="F:dolichyl-phosphate beta-glucosyltransferase activity"/>
    <property type="evidence" value="ECO:0007669"/>
    <property type="project" value="UniProtKB-EC"/>
</dbReference>
<comment type="catalytic activity">
    <reaction evidence="12">
        <text>a di-trans,poly-cis-dolichyl phosphate + UDP-alpha-D-glucose = a di-trans,poly-cis-dolichyl beta-D-glucosyl phosphate + UDP</text>
        <dbReference type="Rhea" id="RHEA:15401"/>
        <dbReference type="Rhea" id="RHEA-COMP:19498"/>
        <dbReference type="Rhea" id="RHEA-COMP:19502"/>
        <dbReference type="ChEBI" id="CHEBI:57525"/>
        <dbReference type="ChEBI" id="CHEBI:57683"/>
        <dbReference type="ChEBI" id="CHEBI:58223"/>
        <dbReference type="ChEBI" id="CHEBI:58885"/>
        <dbReference type="EC" id="2.4.1.117"/>
    </reaction>
    <physiologicalReaction direction="left-to-right" evidence="12">
        <dbReference type="Rhea" id="RHEA:15402"/>
    </physiologicalReaction>
</comment>
<evidence type="ECO:0000256" key="1">
    <source>
        <dbReference type="ARBA" id="ARBA00004389"/>
    </source>
</evidence>
<evidence type="ECO:0000256" key="7">
    <source>
        <dbReference type="ARBA" id="ARBA00022692"/>
    </source>
</evidence>
<evidence type="ECO:0000259" key="14">
    <source>
        <dbReference type="Pfam" id="PF00535"/>
    </source>
</evidence>
<evidence type="ECO:0000256" key="9">
    <source>
        <dbReference type="ARBA" id="ARBA00022968"/>
    </source>
</evidence>
<name>A0A7S2UDC2_9STRA</name>
<dbReference type="GO" id="GO:0006487">
    <property type="term" value="P:protein N-linked glycosylation"/>
    <property type="evidence" value="ECO:0007669"/>
    <property type="project" value="TreeGrafter"/>
</dbReference>
<feature type="transmembrane region" description="Helical" evidence="13">
    <location>
        <begin position="12"/>
        <end position="31"/>
    </location>
</feature>
<protein>
    <recommendedName>
        <fullName evidence="4">dolichyl-phosphate beta-glucosyltransferase</fullName>
        <ecNumber evidence="4">2.4.1.117</ecNumber>
    </recommendedName>
</protein>
<dbReference type="EC" id="2.4.1.117" evidence="4"/>
<dbReference type="AlphaFoldDB" id="A0A7S2UDC2"/>
<comment type="subcellular location">
    <subcellularLocation>
        <location evidence="1">Endoplasmic reticulum membrane</location>
        <topology evidence="1">Single-pass membrane protein</topology>
    </subcellularLocation>
</comment>
<dbReference type="EMBL" id="HBHQ01012378">
    <property type="protein sequence ID" value="CAD9816395.1"/>
    <property type="molecule type" value="Transcribed_RNA"/>
</dbReference>
<evidence type="ECO:0000256" key="10">
    <source>
        <dbReference type="ARBA" id="ARBA00022989"/>
    </source>
</evidence>
<keyword evidence="10 13" id="KW-1133">Transmembrane helix</keyword>
<keyword evidence="6" id="KW-0808">Transferase</keyword>
<dbReference type="Gene3D" id="3.90.550.10">
    <property type="entry name" value="Spore Coat Polysaccharide Biosynthesis Protein SpsA, Chain A"/>
    <property type="match status" value="1"/>
</dbReference>
<comment type="pathway">
    <text evidence="2">Protein modification; protein glycosylation.</text>
</comment>
<dbReference type="SUPFAM" id="SSF53448">
    <property type="entry name" value="Nucleotide-diphospho-sugar transferases"/>
    <property type="match status" value="1"/>
</dbReference>
<dbReference type="InterPro" id="IPR029044">
    <property type="entry name" value="Nucleotide-diphossugar_trans"/>
</dbReference>
<evidence type="ECO:0000256" key="3">
    <source>
        <dbReference type="ARBA" id="ARBA00006739"/>
    </source>
</evidence>
<evidence type="ECO:0000256" key="13">
    <source>
        <dbReference type="SAM" id="Phobius"/>
    </source>
</evidence>
<evidence type="ECO:0000256" key="12">
    <source>
        <dbReference type="ARBA" id="ARBA00045097"/>
    </source>
</evidence>
<dbReference type="PANTHER" id="PTHR10859">
    <property type="entry name" value="GLYCOSYL TRANSFERASE"/>
    <property type="match status" value="1"/>
</dbReference>
<evidence type="ECO:0000256" key="6">
    <source>
        <dbReference type="ARBA" id="ARBA00022679"/>
    </source>
</evidence>
<proteinExistence type="inferred from homology"/>
<dbReference type="CDD" id="cd04188">
    <property type="entry name" value="DPG_synthase"/>
    <property type="match status" value="1"/>
</dbReference>
<evidence type="ECO:0000256" key="4">
    <source>
        <dbReference type="ARBA" id="ARBA00012583"/>
    </source>
</evidence>
<sequence>MEENNRSDAMILVYVVGILVCSLGGLVWFIGQPAIIAARRDRIVSVTEDEAVDAHATNVVLSIVVPAYNEKDRLPVMLTSALDHLARHSSEITDQCCLLQEQQQQKAKNGIVTRSHAAIGSKKPTAIIEVLVVSDGSTDDTAGVVRRFQAQQKIRKDGIVIRLLELSRNSGKGAAVQAGMLRTRGNVCLMADADGATDFGPGITAVLKTYKELSEKQIRHIVVFGSRAHLEKASTATRSPLRSILMVCFHWFVAHLCDNTSIRDTQCGFKLFSRPAAMALFTNLHLQRWAFDTELIVIVGKLTNTDCPFELTEVSVPWHEVDGSKLDTSKFALAWNSITMLRDMICVRACYYLGIWKLES</sequence>
<dbReference type="InterPro" id="IPR035518">
    <property type="entry name" value="DPG_synthase"/>
</dbReference>
<organism evidence="15">
    <name type="scientific">Attheya septentrionalis</name>
    <dbReference type="NCBI Taxonomy" id="420275"/>
    <lineage>
        <taxon>Eukaryota</taxon>
        <taxon>Sar</taxon>
        <taxon>Stramenopiles</taxon>
        <taxon>Ochrophyta</taxon>
        <taxon>Bacillariophyta</taxon>
        <taxon>Coscinodiscophyceae</taxon>
        <taxon>Chaetocerotophycidae</taxon>
        <taxon>Chaetocerotales</taxon>
        <taxon>Attheyaceae</taxon>
        <taxon>Attheya</taxon>
    </lineage>
</organism>
<keyword evidence="9" id="KW-0735">Signal-anchor</keyword>
<evidence type="ECO:0000313" key="15">
    <source>
        <dbReference type="EMBL" id="CAD9816395.1"/>
    </source>
</evidence>
<gene>
    <name evidence="15" type="ORF">ASEP1449_LOCUS8227</name>
</gene>
<accession>A0A7S2UDC2</accession>
<evidence type="ECO:0000256" key="2">
    <source>
        <dbReference type="ARBA" id="ARBA00004922"/>
    </source>
</evidence>
<comment type="similarity">
    <text evidence="3">Belongs to the glycosyltransferase 2 family.</text>
</comment>